<dbReference type="PRINTS" id="PR00038">
    <property type="entry name" value="HTHLUXR"/>
</dbReference>
<evidence type="ECO:0000259" key="4">
    <source>
        <dbReference type="PROSITE" id="PS50043"/>
    </source>
</evidence>
<evidence type="ECO:0000259" key="5">
    <source>
        <dbReference type="PROSITE" id="PS50110"/>
    </source>
</evidence>
<dbReference type="Pfam" id="PF00196">
    <property type="entry name" value="GerE"/>
    <property type="match status" value="1"/>
</dbReference>
<dbReference type="PANTHER" id="PTHR43214">
    <property type="entry name" value="TWO-COMPONENT RESPONSE REGULATOR"/>
    <property type="match status" value="1"/>
</dbReference>
<feature type="domain" description="HTH luxR-type" evidence="4">
    <location>
        <begin position="134"/>
        <end position="199"/>
    </location>
</feature>
<feature type="domain" description="Response regulatory" evidence="5">
    <location>
        <begin position="3"/>
        <end position="119"/>
    </location>
</feature>
<dbReference type="Proteomes" id="UP000295066">
    <property type="component" value="Unassembled WGS sequence"/>
</dbReference>
<evidence type="ECO:0000313" key="6">
    <source>
        <dbReference type="EMBL" id="TDY52599.1"/>
    </source>
</evidence>
<dbReference type="CDD" id="cd06170">
    <property type="entry name" value="LuxR_C_like"/>
    <property type="match status" value="1"/>
</dbReference>
<dbReference type="PROSITE" id="PS50110">
    <property type="entry name" value="RESPONSE_REGULATORY"/>
    <property type="match status" value="1"/>
</dbReference>
<dbReference type="SMART" id="SM00448">
    <property type="entry name" value="REC"/>
    <property type="match status" value="1"/>
</dbReference>
<dbReference type="SUPFAM" id="SSF52172">
    <property type="entry name" value="CheY-like"/>
    <property type="match status" value="1"/>
</dbReference>
<comment type="caution">
    <text evidence="6">The sequence shown here is derived from an EMBL/GenBank/DDBJ whole genome shotgun (WGS) entry which is preliminary data.</text>
</comment>
<accession>A0A4V3HFD2</accession>
<dbReference type="InterPro" id="IPR011006">
    <property type="entry name" value="CheY-like_superfamily"/>
</dbReference>
<dbReference type="SMART" id="SM00421">
    <property type="entry name" value="HTH_LUXR"/>
    <property type="match status" value="1"/>
</dbReference>
<dbReference type="SUPFAM" id="SSF46894">
    <property type="entry name" value="C-terminal effector domain of the bipartite response regulators"/>
    <property type="match status" value="1"/>
</dbReference>
<name>A0A4V3HFD2_9BACT</name>
<dbReference type="InterPro" id="IPR000792">
    <property type="entry name" value="Tscrpt_reg_LuxR_C"/>
</dbReference>
<dbReference type="InterPro" id="IPR039420">
    <property type="entry name" value="WalR-like"/>
</dbReference>
<dbReference type="PROSITE" id="PS50043">
    <property type="entry name" value="HTH_LUXR_2"/>
    <property type="match status" value="1"/>
</dbReference>
<dbReference type="RefSeq" id="WP_133959210.1">
    <property type="nucleotide sequence ID" value="NZ_SORI01000035.1"/>
</dbReference>
<dbReference type="Gene3D" id="3.40.50.2300">
    <property type="match status" value="1"/>
</dbReference>
<evidence type="ECO:0000313" key="7">
    <source>
        <dbReference type="Proteomes" id="UP000295066"/>
    </source>
</evidence>
<dbReference type="GO" id="GO:0006355">
    <property type="term" value="P:regulation of DNA-templated transcription"/>
    <property type="evidence" value="ECO:0007669"/>
    <property type="project" value="InterPro"/>
</dbReference>
<dbReference type="InterPro" id="IPR016032">
    <property type="entry name" value="Sig_transdc_resp-reg_C-effctor"/>
</dbReference>
<feature type="modified residue" description="4-aspartylphosphate" evidence="3">
    <location>
        <position position="54"/>
    </location>
</feature>
<gene>
    <name evidence="6" type="ORF">C8D99_1352</name>
</gene>
<protein>
    <submittedName>
        <fullName evidence="6">Two-component system response regulator DesR</fullName>
    </submittedName>
</protein>
<dbReference type="OrthoDB" id="9779069at2"/>
<dbReference type="InterPro" id="IPR001789">
    <property type="entry name" value="Sig_transdc_resp-reg_receiver"/>
</dbReference>
<sequence length="216" mass="23296">MIRILLADDHPLTRSGLAAWLEKEEGVELAALSSDGESAWQSILELRPDLALLDIEMPGASGIDIAARIRRMGLKTNVLILTAYSAQQYVLASVRAGAKGFILKSAPLEELRQAVFDTARGVFYLDPSVSLVGNEEPAEELSPREREVLILAGQGLPASEVATLLSITERTVAAHLTSIYGKLGARNKTEAILLALKKGIVLLDELRFLEGERGAP</sequence>
<dbReference type="GO" id="GO:0000160">
    <property type="term" value="P:phosphorelay signal transduction system"/>
    <property type="evidence" value="ECO:0007669"/>
    <property type="project" value="InterPro"/>
</dbReference>
<evidence type="ECO:0000256" key="1">
    <source>
        <dbReference type="ARBA" id="ARBA00022553"/>
    </source>
</evidence>
<dbReference type="AlphaFoldDB" id="A0A4V3HFD2"/>
<dbReference type="Pfam" id="PF00072">
    <property type="entry name" value="Response_reg"/>
    <property type="match status" value="1"/>
</dbReference>
<evidence type="ECO:0000256" key="3">
    <source>
        <dbReference type="PROSITE-ProRule" id="PRU00169"/>
    </source>
</evidence>
<dbReference type="GO" id="GO:0003677">
    <property type="term" value="F:DNA binding"/>
    <property type="evidence" value="ECO:0007669"/>
    <property type="project" value="UniProtKB-KW"/>
</dbReference>
<evidence type="ECO:0000256" key="2">
    <source>
        <dbReference type="ARBA" id="ARBA00023125"/>
    </source>
</evidence>
<reference evidence="6 7" key="1">
    <citation type="submission" date="2019-03" db="EMBL/GenBank/DDBJ databases">
        <title>Genomic Encyclopedia of Type Strains, Phase IV (KMG-IV): sequencing the most valuable type-strain genomes for metagenomic binning, comparative biology and taxonomic classification.</title>
        <authorList>
            <person name="Goeker M."/>
        </authorList>
    </citation>
    <scope>NUCLEOTIDE SEQUENCE [LARGE SCALE GENOMIC DNA]</scope>
    <source>
        <strain evidence="6 7">DSM 25964</strain>
    </source>
</reference>
<dbReference type="PROSITE" id="PS00622">
    <property type="entry name" value="HTH_LUXR_1"/>
    <property type="match status" value="1"/>
</dbReference>
<dbReference type="CDD" id="cd17535">
    <property type="entry name" value="REC_NarL-like"/>
    <property type="match status" value="1"/>
</dbReference>
<dbReference type="EMBL" id="SORI01000035">
    <property type="protein sequence ID" value="TDY52599.1"/>
    <property type="molecule type" value="Genomic_DNA"/>
</dbReference>
<organism evidence="6 7">
    <name type="scientific">Aminivibrio pyruvatiphilus</name>
    <dbReference type="NCBI Taxonomy" id="1005740"/>
    <lineage>
        <taxon>Bacteria</taxon>
        <taxon>Thermotogati</taxon>
        <taxon>Synergistota</taxon>
        <taxon>Synergistia</taxon>
        <taxon>Synergistales</taxon>
        <taxon>Aminobacteriaceae</taxon>
        <taxon>Aminivibrio</taxon>
    </lineage>
</organism>
<keyword evidence="1 3" id="KW-0597">Phosphoprotein</keyword>
<proteinExistence type="predicted"/>
<keyword evidence="2" id="KW-0238">DNA-binding</keyword>
<keyword evidence="7" id="KW-1185">Reference proteome</keyword>
<dbReference type="InterPro" id="IPR058245">
    <property type="entry name" value="NreC/VraR/RcsB-like_REC"/>
</dbReference>